<proteinExistence type="predicted"/>
<dbReference type="InterPro" id="IPR051312">
    <property type="entry name" value="Diverse_Substr_Oxidored"/>
</dbReference>
<evidence type="ECO:0000256" key="2">
    <source>
        <dbReference type="ARBA" id="ARBA00022827"/>
    </source>
</evidence>
<keyword evidence="1" id="KW-0285">Flavoprotein</keyword>
<dbReference type="Pfam" id="PF00941">
    <property type="entry name" value="FAD_binding_5"/>
    <property type="match status" value="1"/>
</dbReference>
<gene>
    <name evidence="5" type="ORF">EAV92_07295</name>
</gene>
<dbReference type="PANTHER" id="PTHR42659:SF2">
    <property type="entry name" value="XANTHINE DEHYDROGENASE SUBUNIT C-RELATED"/>
    <property type="match status" value="1"/>
</dbReference>
<dbReference type="Gene3D" id="3.30.43.10">
    <property type="entry name" value="Uridine Diphospho-n-acetylenolpyruvylglucosamine Reductase, domain 2"/>
    <property type="match status" value="1"/>
</dbReference>
<dbReference type="InterPro" id="IPR005107">
    <property type="entry name" value="CO_DH_flav_C"/>
</dbReference>
<dbReference type="GO" id="GO:0071949">
    <property type="term" value="F:FAD binding"/>
    <property type="evidence" value="ECO:0007669"/>
    <property type="project" value="InterPro"/>
</dbReference>
<dbReference type="InterPro" id="IPR002346">
    <property type="entry name" value="Mopterin_DH_FAD-bd"/>
</dbReference>
<keyword evidence="6" id="KW-1185">Reference proteome</keyword>
<dbReference type="PANTHER" id="PTHR42659">
    <property type="entry name" value="XANTHINE DEHYDROGENASE SUBUNIT C-RELATED"/>
    <property type="match status" value="1"/>
</dbReference>
<dbReference type="SUPFAM" id="SSF55447">
    <property type="entry name" value="CO dehydrogenase flavoprotein C-terminal domain-like"/>
    <property type="match status" value="1"/>
</dbReference>
<evidence type="ECO:0000256" key="1">
    <source>
        <dbReference type="ARBA" id="ARBA00022630"/>
    </source>
</evidence>
<dbReference type="InterPro" id="IPR016169">
    <property type="entry name" value="FAD-bd_PCMH_sub2"/>
</dbReference>
<dbReference type="InterPro" id="IPR016167">
    <property type="entry name" value="FAD-bd_PCMH_sub1"/>
</dbReference>
<dbReference type="InterPro" id="IPR036683">
    <property type="entry name" value="CO_DH_flav_C_dom_sf"/>
</dbReference>
<dbReference type="InterPro" id="IPR016166">
    <property type="entry name" value="FAD-bd_PCMH"/>
</dbReference>
<evidence type="ECO:0000313" key="5">
    <source>
        <dbReference type="EMBL" id="AYQ72395.1"/>
    </source>
</evidence>
<dbReference type="SMART" id="SM01092">
    <property type="entry name" value="CO_deh_flav_C"/>
    <property type="match status" value="1"/>
</dbReference>
<organism evidence="5 6">
    <name type="scientific">Cohnella candidum</name>
    <dbReference type="NCBI Taxonomy" id="2674991"/>
    <lineage>
        <taxon>Bacteria</taxon>
        <taxon>Bacillati</taxon>
        <taxon>Bacillota</taxon>
        <taxon>Bacilli</taxon>
        <taxon>Bacillales</taxon>
        <taxon>Paenibacillaceae</taxon>
        <taxon>Cohnella</taxon>
    </lineage>
</organism>
<feature type="domain" description="FAD-binding PCMH-type" evidence="4">
    <location>
        <begin position="1"/>
        <end position="174"/>
    </location>
</feature>
<keyword evidence="2" id="KW-0274">FAD</keyword>
<name>A0A3G3JVZ3_9BACL</name>
<dbReference type="Gene3D" id="3.30.465.10">
    <property type="match status" value="1"/>
</dbReference>
<reference evidence="5 6" key="1">
    <citation type="submission" date="2018-10" db="EMBL/GenBank/DDBJ databases">
        <title>Genome Sequence of Cohnella sp.</title>
        <authorList>
            <person name="Srinivasan S."/>
            <person name="Kim M.K."/>
        </authorList>
    </citation>
    <scope>NUCLEOTIDE SEQUENCE [LARGE SCALE GENOMIC DNA]</scope>
    <source>
        <strain evidence="5 6">18JY8-7</strain>
    </source>
</reference>
<sequence length="276" mass="30332">MIPYDFDYYKPASIQEAVDLFQRLGAQGKRPMYLSGGTEIITLGRRNFVYTEAVIDLKQIPQCRSMAVKEQRLVLGSALTLSELHDAKVFPLLGETGAGVADRTSRNLITLGGNLCSRFIYREAVLPLLLTDSELMIAGPAGIRQLPIGQIFKGTLQLGRGEFLVQSMTNTPYLKMPYLTLKKRKAAAIDYPVVTLAALKTNSGNRFAFSGLCEFPFRSVAIEGVLNDGNLPVEERIRLAAAQLPAPILSDIKASAPYREFVWKTALTDMISILGS</sequence>
<protein>
    <submittedName>
        <fullName evidence="5">Xanthine dehydrogenase</fullName>
    </submittedName>
</protein>
<dbReference type="EMBL" id="CP033433">
    <property type="protein sequence ID" value="AYQ72395.1"/>
    <property type="molecule type" value="Genomic_DNA"/>
</dbReference>
<dbReference type="AlphaFoldDB" id="A0A3G3JVZ3"/>
<evidence type="ECO:0000259" key="4">
    <source>
        <dbReference type="PROSITE" id="PS51387"/>
    </source>
</evidence>
<dbReference type="PROSITE" id="PS51387">
    <property type="entry name" value="FAD_PCMH"/>
    <property type="match status" value="1"/>
</dbReference>
<dbReference type="InterPro" id="IPR036318">
    <property type="entry name" value="FAD-bd_PCMH-like_sf"/>
</dbReference>
<evidence type="ECO:0000256" key="3">
    <source>
        <dbReference type="ARBA" id="ARBA00023002"/>
    </source>
</evidence>
<evidence type="ECO:0000313" key="6">
    <source>
        <dbReference type="Proteomes" id="UP000269097"/>
    </source>
</evidence>
<dbReference type="KEGG" id="coh:EAV92_07295"/>
<dbReference type="SUPFAM" id="SSF56176">
    <property type="entry name" value="FAD-binding/transporter-associated domain-like"/>
    <property type="match status" value="1"/>
</dbReference>
<dbReference type="RefSeq" id="WP_123040455.1">
    <property type="nucleotide sequence ID" value="NZ_CP033433.1"/>
</dbReference>
<keyword evidence="3" id="KW-0560">Oxidoreductase</keyword>
<dbReference type="GO" id="GO:0016491">
    <property type="term" value="F:oxidoreductase activity"/>
    <property type="evidence" value="ECO:0007669"/>
    <property type="project" value="UniProtKB-KW"/>
</dbReference>
<dbReference type="Proteomes" id="UP000269097">
    <property type="component" value="Chromosome"/>
</dbReference>
<accession>A0A3G3JVZ3</accession>